<dbReference type="AlphaFoldDB" id="A0A1Z5KS87"/>
<dbReference type="PANTHER" id="PTHR11567:SF110">
    <property type="entry name" value="2-PHOSPHOXYLOSE PHOSPHATASE 1"/>
    <property type="match status" value="1"/>
</dbReference>
<dbReference type="Proteomes" id="UP000198406">
    <property type="component" value="Unassembled WGS sequence"/>
</dbReference>
<accession>A0A1Z5KS87</accession>
<feature type="chain" id="PRO_5013097318" description="Acid phosphatase" evidence="3">
    <location>
        <begin position="31"/>
        <end position="404"/>
    </location>
</feature>
<dbReference type="InterPro" id="IPR050645">
    <property type="entry name" value="Histidine_acid_phosphatase"/>
</dbReference>
<keyword evidence="2" id="KW-0378">Hydrolase</keyword>
<dbReference type="PANTHER" id="PTHR11567">
    <property type="entry name" value="ACID PHOSPHATASE-RELATED"/>
    <property type="match status" value="1"/>
</dbReference>
<comment type="caution">
    <text evidence="4">The sequence shown here is derived from an EMBL/GenBank/DDBJ whole genome shotgun (WGS) entry which is preliminary data.</text>
</comment>
<dbReference type="InterPro" id="IPR029033">
    <property type="entry name" value="His_PPase_superfam"/>
</dbReference>
<evidence type="ECO:0000313" key="4">
    <source>
        <dbReference type="EMBL" id="GAX29149.1"/>
    </source>
</evidence>
<dbReference type="InParanoid" id="A0A1Z5KS87"/>
<organism evidence="4 5">
    <name type="scientific">Fistulifera solaris</name>
    <name type="common">Oleaginous diatom</name>
    <dbReference type="NCBI Taxonomy" id="1519565"/>
    <lineage>
        <taxon>Eukaryota</taxon>
        <taxon>Sar</taxon>
        <taxon>Stramenopiles</taxon>
        <taxon>Ochrophyta</taxon>
        <taxon>Bacillariophyta</taxon>
        <taxon>Bacillariophyceae</taxon>
        <taxon>Bacillariophycidae</taxon>
        <taxon>Naviculales</taxon>
        <taxon>Naviculaceae</taxon>
        <taxon>Fistulifera</taxon>
    </lineage>
</organism>
<dbReference type="SUPFAM" id="SSF53254">
    <property type="entry name" value="Phosphoglycerate mutase-like"/>
    <property type="match status" value="1"/>
</dbReference>
<evidence type="ECO:0008006" key="6">
    <source>
        <dbReference type="Google" id="ProtNLM"/>
    </source>
</evidence>
<dbReference type="Pfam" id="PF00328">
    <property type="entry name" value="His_Phos_2"/>
    <property type="match status" value="1"/>
</dbReference>
<sequence>MMLFALRPSAPHRTILVMMALFRTSFRALATTDSSSYRLRQVQIIHRHGDRTPITPLKDEAYWSQLLIPPNILQKIAQGTTVQREKITTHVAGGRGPFGQLTSLGLLQMVQVGTTLRERFEELLTSDNIRVFSTDFPRTIQSVQGLLSGLFPDGLTANITIDVRPSSWMIPDPMPRFTKEQEMLEQQLAQTPLVLERETTLRPLALRVTHALHEFLADDAHDAAFGVEGEHPGEASIEIQPLAWVQLAEITKCLAVRNLLPSSITPQDQEQIAAHAAWRWFQTLSHPRMAYLGMHRLVQQQLQFLTTCDATPMIVWSGHDSSLIGLLCAYRLERPSSWPEYASFLCLELLETTTGEQYVRFSLNGEVLQSHWEDDDEPWDMIPLEVLQQKVSTMGSQSESITTK</sequence>
<dbReference type="PROSITE" id="PS00616">
    <property type="entry name" value="HIS_ACID_PHOSPHAT_1"/>
    <property type="match status" value="1"/>
</dbReference>
<gene>
    <name evidence="4" type="ORF">FisN_7Hh251</name>
</gene>
<dbReference type="CDD" id="cd07061">
    <property type="entry name" value="HP_HAP_like"/>
    <property type="match status" value="1"/>
</dbReference>
<keyword evidence="5" id="KW-1185">Reference proteome</keyword>
<evidence type="ECO:0000256" key="1">
    <source>
        <dbReference type="ARBA" id="ARBA00005375"/>
    </source>
</evidence>
<proteinExistence type="inferred from homology"/>
<keyword evidence="3" id="KW-0732">Signal</keyword>
<dbReference type="OrthoDB" id="10257284at2759"/>
<evidence type="ECO:0000313" key="5">
    <source>
        <dbReference type="Proteomes" id="UP000198406"/>
    </source>
</evidence>
<dbReference type="EMBL" id="BDSP01000285">
    <property type="protein sequence ID" value="GAX29149.1"/>
    <property type="molecule type" value="Genomic_DNA"/>
</dbReference>
<feature type="signal peptide" evidence="3">
    <location>
        <begin position="1"/>
        <end position="30"/>
    </location>
</feature>
<protein>
    <recommendedName>
        <fullName evidence="6">Acid phosphatase</fullName>
    </recommendedName>
</protein>
<name>A0A1Z5KS87_FISSO</name>
<comment type="similarity">
    <text evidence="1">Belongs to the histidine acid phosphatase family.</text>
</comment>
<evidence type="ECO:0000256" key="2">
    <source>
        <dbReference type="ARBA" id="ARBA00022801"/>
    </source>
</evidence>
<dbReference type="GO" id="GO:0016791">
    <property type="term" value="F:phosphatase activity"/>
    <property type="evidence" value="ECO:0007669"/>
    <property type="project" value="TreeGrafter"/>
</dbReference>
<evidence type="ECO:0000256" key="3">
    <source>
        <dbReference type="SAM" id="SignalP"/>
    </source>
</evidence>
<dbReference type="Gene3D" id="3.40.50.1240">
    <property type="entry name" value="Phosphoglycerate mutase-like"/>
    <property type="match status" value="1"/>
</dbReference>
<dbReference type="InterPro" id="IPR033379">
    <property type="entry name" value="Acid_Pase_AS"/>
</dbReference>
<reference evidence="4 5" key="1">
    <citation type="journal article" date="2015" name="Plant Cell">
        <title>Oil accumulation by the oleaginous diatom Fistulifera solaris as revealed by the genome and transcriptome.</title>
        <authorList>
            <person name="Tanaka T."/>
            <person name="Maeda Y."/>
            <person name="Veluchamy A."/>
            <person name="Tanaka M."/>
            <person name="Abida H."/>
            <person name="Marechal E."/>
            <person name="Bowler C."/>
            <person name="Muto M."/>
            <person name="Sunaga Y."/>
            <person name="Tanaka M."/>
            <person name="Yoshino T."/>
            <person name="Taniguchi T."/>
            <person name="Fukuda Y."/>
            <person name="Nemoto M."/>
            <person name="Matsumoto M."/>
            <person name="Wong P.S."/>
            <person name="Aburatani S."/>
            <person name="Fujibuchi W."/>
        </authorList>
    </citation>
    <scope>NUCLEOTIDE SEQUENCE [LARGE SCALE GENOMIC DNA]</scope>
    <source>
        <strain evidence="4 5">JPCC DA0580</strain>
    </source>
</reference>
<dbReference type="InterPro" id="IPR000560">
    <property type="entry name" value="His_Pase_clade-2"/>
</dbReference>